<comment type="caution">
    <text evidence="12">The sequence shown here is derived from an EMBL/GenBank/DDBJ whole genome shotgun (WGS) entry which is preliminary data.</text>
</comment>
<evidence type="ECO:0000256" key="8">
    <source>
        <dbReference type="ARBA" id="ARBA00023136"/>
    </source>
</evidence>
<dbReference type="GO" id="GO:0008146">
    <property type="term" value="F:sulfotransferase activity"/>
    <property type="evidence" value="ECO:0007669"/>
    <property type="project" value="UniProtKB-ARBA"/>
</dbReference>
<reference evidence="12 13" key="1">
    <citation type="submission" date="2024-06" db="EMBL/GenBank/DDBJ databases">
        <authorList>
            <person name="Pan Q."/>
            <person name="Wen M."/>
            <person name="Jouanno E."/>
            <person name="Zahm M."/>
            <person name="Klopp C."/>
            <person name="Cabau C."/>
            <person name="Louis A."/>
            <person name="Berthelot C."/>
            <person name="Parey E."/>
            <person name="Roest Crollius H."/>
            <person name="Montfort J."/>
            <person name="Robinson-Rechavi M."/>
            <person name="Bouchez O."/>
            <person name="Lampietro C."/>
            <person name="Lopez Roques C."/>
            <person name="Donnadieu C."/>
            <person name="Postlethwait J."/>
            <person name="Bobe J."/>
            <person name="Verreycken H."/>
            <person name="Guiguen Y."/>
        </authorList>
    </citation>
    <scope>NUCLEOTIDE SEQUENCE [LARGE SCALE GENOMIC DNA]</scope>
    <source>
        <strain evidence="12">Up_M1</strain>
        <tissue evidence="12">Testis</tissue>
    </source>
</reference>
<keyword evidence="4" id="KW-0812">Transmembrane</keyword>
<evidence type="ECO:0000256" key="11">
    <source>
        <dbReference type="SAM" id="SignalP"/>
    </source>
</evidence>
<keyword evidence="7" id="KW-0333">Golgi apparatus</keyword>
<feature type="region of interest" description="Disordered" evidence="10">
    <location>
        <begin position="425"/>
        <end position="467"/>
    </location>
</feature>
<dbReference type="SUPFAM" id="SSF52540">
    <property type="entry name" value="P-loop containing nucleoside triphosphate hydrolases"/>
    <property type="match status" value="1"/>
</dbReference>
<evidence type="ECO:0000256" key="10">
    <source>
        <dbReference type="SAM" id="MobiDB-lite"/>
    </source>
</evidence>
<dbReference type="InterPro" id="IPR009729">
    <property type="entry name" value="Gal-3-0_sulfotransfrase"/>
</dbReference>
<dbReference type="GO" id="GO:0000139">
    <property type="term" value="C:Golgi membrane"/>
    <property type="evidence" value="ECO:0007669"/>
    <property type="project" value="UniProtKB-SubCell"/>
</dbReference>
<accession>A0ABD0WER8</accession>
<keyword evidence="3" id="KW-0808">Transferase</keyword>
<organism evidence="12 13">
    <name type="scientific">Umbra pygmaea</name>
    <name type="common">Eastern mudminnow</name>
    <dbReference type="NCBI Taxonomy" id="75934"/>
    <lineage>
        <taxon>Eukaryota</taxon>
        <taxon>Metazoa</taxon>
        <taxon>Chordata</taxon>
        <taxon>Craniata</taxon>
        <taxon>Vertebrata</taxon>
        <taxon>Euteleostomi</taxon>
        <taxon>Actinopterygii</taxon>
        <taxon>Neopterygii</taxon>
        <taxon>Teleostei</taxon>
        <taxon>Protacanthopterygii</taxon>
        <taxon>Esociformes</taxon>
        <taxon>Umbridae</taxon>
        <taxon>Umbra</taxon>
    </lineage>
</organism>
<keyword evidence="5" id="KW-0735">Signal-anchor</keyword>
<dbReference type="AlphaFoldDB" id="A0ABD0WER8"/>
<dbReference type="PANTHER" id="PTHR14647">
    <property type="entry name" value="GALACTOSE-3-O-SULFOTRANSFERASE"/>
    <property type="match status" value="1"/>
</dbReference>
<dbReference type="EMBL" id="JAGEUA010000007">
    <property type="protein sequence ID" value="KAL0970127.1"/>
    <property type="molecule type" value="Genomic_DNA"/>
</dbReference>
<name>A0ABD0WER8_UMBPY</name>
<protein>
    <recommendedName>
        <fullName evidence="14">Galactose-3-O-sulfotransferase 3</fullName>
    </recommendedName>
</protein>
<sequence>MSQKKIFLALVAISTVSLLLHHGGHFSWTMEAFRLGCSSLSTHPSSLKPKHTNVVFLKTHKTASTTMQNLLFRFAERNNLTVALPVQACGHQFCYPRSFSTHLVHPHTVPPNMITNHMRFNRAEMQRLMPNDTIYVTILREPGSMFESLFSYYNQYCQSFKRVPNGSLEAFLDEPWRYYRPDENDSMYARNTLTFDLGGDKDRSEVELVAYSRAFVAETERVFSLVMIAEYFDESLVLLRHLLSWDLEDMLYVKLNMRMSGSKHSLSPGLPAKIRAWNALDARLYDHFNDSLWRQLDTLGLACVAREVRLLRRAQERLVRGCFGGRLPQLRSAAQIKNKELRPWQPSSKVDIVGYDLPTANNATRPGTLAHELCLKLIMPEVQYTKVLLRSQSLRYRRNFPLRSPQSQQLVPNKRLVLPHHQHLHDEAPPLEPGPASGPTATPRPAGTRIRATRLGLRSSGPQRQTQ</sequence>
<evidence type="ECO:0008006" key="14">
    <source>
        <dbReference type="Google" id="ProtNLM"/>
    </source>
</evidence>
<keyword evidence="11" id="KW-0732">Signal</keyword>
<dbReference type="PANTHER" id="PTHR14647:SF83">
    <property type="entry name" value="GALACTOSE-3-O-SULFOTRANSFERASE 3"/>
    <property type="match status" value="1"/>
</dbReference>
<evidence type="ECO:0000256" key="7">
    <source>
        <dbReference type="ARBA" id="ARBA00023034"/>
    </source>
</evidence>
<dbReference type="Gene3D" id="3.40.50.300">
    <property type="entry name" value="P-loop containing nucleotide triphosphate hydrolases"/>
    <property type="match status" value="1"/>
</dbReference>
<proteinExistence type="inferred from homology"/>
<evidence type="ECO:0000256" key="5">
    <source>
        <dbReference type="ARBA" id="ARBA00022968"/>
    </source>
</evidence>
<feature type="chain" id="PRO_5044811204" description="Galactose-3-O-sulfotransferase 3" evidence="11">
    <location>
        <begin position="20"/>
        <end position="467"/>
    </location>
</feature>
<gene>
    <name evidence="12" type="ORF">UPYG_G00237520</name>
</gene>
<keyword evidence="6" id="KW-1133">Transmembrane helix</keyword>
<dbReference type="Proteomes" id="UP001557470">
    <property type="component" value="Unassembled WGS sequence"/>
</dbReference>
<evidence type="ECO:0000256" key="3">
    <source>
        <dbReference type="ARBA" id="ARBA00022679"/>
    </source>
</evidence>
<evidence type="ECO:0000256" key="6">
    <source>
        <dbReference type="ARBA" id="ARBA00022989"/>
    </source>
</evidence>
<feature type="signal peptide" evidence="11">
    <location>
        <begin position="1"/>
        <end position="19"/>
    </location>
</feature>
<evidence type="ECO:0000313" key="12">
    <source>
        <dbReference type="EMBL" id="KAL0970127.1"/>
    </source>
</evidence>
<evidence type="ECO:0000256" key="1">
    <source>
        <dbReference type="ARBA" id="ARBA00004323"/>
    </source>
</evidence>
<evidence type="ECO:0000313" key="13">
    <source>
        <dbReference type="Proteomes" id="UP001557470"/>
    </source>
</evidence>
<evidence type="ECO:0000256" key="4">
    <source>
        <dbReference type="ARBA" id="ARBA00022692"/>
    </source>
</evidence>
<evidence type="ECO:0000256" key="9">
    <source>
        <dbReference type="ARBA" id="ARBA00023180"/>
    </source>
</evidence>
<dbReference type="Pfam" id="PF06990">
    <property type="entry name" value="Gal-3-0_sulfotr"/>
    <property type="match status" value="1"/>
</dbReference>
<evidence type="ECO:0000256" key="2">
    <source>
        <dbReference type="ARBA" id="ARBA00008124"/>
    </source>
</evidence>
<comment type="similarity">
    <text evidence="2">Belongs to the galactose-3-O-sulfotransferase family.</text>
</comment>
<keyword evidence="9" id="KW-0325">Glycoprotein</keyword>
<keyword evidence="13" id="KW-1185">Reference proteome</keyword>
<comment type="subcellular location">
    <subcellularLocation>
        <location evidence="1">Golgi apparatus membrane</location>
        <topology evidence="1">Single-pass type II membrane protein</topology>
    </subcellularLocation>
</comment>
<keyword evidence="8" id="KW-0472">Membrane</keyword>
<dbReference type="InterPro" id="IPR027417">
    <property type="entry name" value="P-loop_NTPase"/>
</dbReference>